<proteinExistence type="inferred from homology"/>
<dbReference type="AlphaFoldDB" id="B1ZTJ7"/>
<evidence type="ECO:0000256" key="2">
    <source>
        <dbReference type="ARBA" id="ARBA00022448"/>
    </source>
</evidence>
<dbReference type="InterPro" id="IPR039426">
    <property type="entry name" value="TonB-dep_rcpt-like"/>
</dbReference>
<dbReference type="GO" id="GO:0009279">
    <property type="term" value="C:cell outer membrane"/>
    <property type="evidence" value="ECO:0007669"/>
    <property type="project" value="UniProtKB-SubCell"/>
</dbReference>
<dbReference type="STRING" id="452637.Oter_0652"/>
<dbReference type="SUPFAM" id="SSF56935">
    <property type="entry name" value="Porins"/>
    <property type="match status" value="1"/>
</dbReference>
<keyword evidence="2" id="KW-0813">Transport</keyword>
<keyword evidence="15" id="KW-1185">Reference proteome</keyword>
<name>B1ZTJ7_OPITP</name>
<dbReference type="PANTHER" id="PTHR30069">
    <property type="entry name" value="TONB-DEPENDENT OUTER MEMBRANE RECEPTOR"/>
    <property type="match status" value="1"/>
</dbReference>
<keyword evidence="5" id="KW-0812">Transmembrane</keyword>
<dbReference type="InterPro" id="IPR037066">
    <property type="entry name" value="Plug_dom_sf"/>
</dbReference>
<dbReference type="eggNOG" id="COG4771">
    <property type="taxonomic scope" value="Bacteria"/>
</dbReference>
<keyword evidence="11" id="KW-0998">Cell outer membrane</keyword>
<evidence type="ECO:0000313" key="15">
    <source>
        <dbReference type="Proteomes" id="UP000007013"/>
    </source>
</evidence>
<keyword evidence="9 12" id="KW-0472">Membrane</keyword>
<dbReference type="Pfam" id="PF07715">
    <property type="entry name" value="Plug"/>
    <property type="match status" value="1"/>
</dbReference>
<keyword evidence="6" id="KW-0732">Signal</keyword>
<dbReference type="Pfam" id="PF13620">
    <property type="entry name" value="CarboxypepD_reg"/>
    <property type="match status" value="1"/>
</dbReference>
<dbReference type="InterPro" id="IPR000531">
    <property type="entry name" value="Beta-barrel_TonB"/>
</dbReference>
<evidence type="ECO:0000256" key="4">
    <source>
        <dbReference type="ARBA" id="ARBA00022496"/>
    </source>
</evidence>
<evidence type="ECO:0000256" key="6">
    <source>
        <dbReference type="ARBA" id="ARBA00022729"/>
    </source>
</evidence>
<accession>B1ZTJ7</accession>
<evidence type="ECO:0000256" key="3">
    <source>
        <dbReference type="ARBA" id="ARBA00022452"/>
    </source>
</evidence>
<reference evidence="14 15" key="1">
    <citation type="journal article" date="2011" name="J. Bacteriol.">
        <title>Genome sequence of the verrucomicrobium Opitutus terrae PB90-1, an abundant inhabitant of rice paddy soil ecosystems.</title>
        <authorList>
            <person name="van Passel M.W."/>
            <person name="Kant R."/>
            <person name="Palva A."/>
            <person name="Copeland A."/>
            <person name="Lucas S."/>
            <person name="Lapidus A."/>
            <person name="Glavina del Rio T."/>
            <person name="Pitluck S."/>
            <person name="Goltsman E."/>
            <person name="Clum A."/>
            <person name="Sun H."/>
            <person name="Schmutz J."/>
            <person name="Larimer F.W."/>
            <person name="Land M.L."/>
            <person name="Hauser L."/>
            <person name="Kyrpides N."/>
            <person name="Mikhailova N."/>
            <person name="Richardson P.P."/>
            <person name="Janssen P.H."/>
            <person name="de Vos W.M."/>
            <person name="Smidt H."/>
        </authorList>
    </citation>
    <scope>NUCLEOTIDE SEQUENCE [LARGE SCALE GENOMIC DNA]</scope>
    <source>
        <strain evidence="15">DSM 11246 / JCM 15787 / PB90-1</strain>
    </source>
</reference>
<feature type="domain" description="Secretin/TonB short N-terminal" evidence="13">
    <location>
        <begin position="76"/>
        <end position="125"/>
    </location>
</feature>
<dbReference type="KEGG" id="ote:Oter_0652"/>
<dbReference type="Gene3D" id="3.55.50.30">
    <property type="match status" value="1"/>
</dbReference>
<dbReference type="Pfam" id="PF00593">
    <property type="entry name" value="TonB_dep_Rec_b-barrel"/>
    <property type="match status" value="1"/>
</dbReference>
<keyword evidence="8 12" id="KW-0798">TonB box</keyword>
<dbReference type="SMART" id="SM00965">
    <property type="entry name" value="STN"/>
    <property type="match status" value="1"/>
</dbReference>
<dbReference type="InterPro" id="IPR011662">
    <property type="entry name" value="Secretin/TonB_short_N"/>
</dbReference>
<dbReference type="GO" id="GO:0015344">
    <property type="term" value="F:siderophore uptake transmembrane transporter activity"/>
    <property type="evidence" value="ECO:0007669"/>
    <property type="project" value="TreeGrafter"/>
</dbReference>
<comment type="subcellular location">
    <subcellularLocation>
        <location evidence="1">Cell outer membrane</location>
        <topology evidence="1">Multi-pass membrane protein</topology>
    </subcellularLocation>
</comment>
<evidence type="ECO:0000256" key="12">
    <source>
        <dbReference type="RuleBase" id="RU003357"/>
    </source>
</evidence>
<protein>
    <submittedName>
        <fullName evidence="14">TonB-dependent receptor plug</fullName>
    </submittedName>
</protein>
<dbReference type="Gene3D" id="2.60.40.1120">
    <property type="entry name" value="Carboxypeptidase-like, regulatory domain"/>
    <property type="match status" value="1"/>
</dbReference>
<evidence type="ECO:0000256" key="11">
    <source>
        <dbReference type="ARBA" id="ARBA00023237"/>
    </source>
</evidence>
<dbReference type="InterPro" id="IPR036942">
    <property type="entry name" value="Beta-barrel_TonB_sf"/>
</dbReference>
<dbReference type="HOGENOM" id="CLU_322588_0_0_0"/>
<evidence type="ECO:0000256" key="9">
    <source>
        <dbReference type="ARBA" id="ARBA00023136"/>
    </source>
</evidence>
<gene>
    <name evidence="14" type="ordered locus">Oter_0652</name>
</gene>
<sequence>MGAVSRSHPVPAAEIPARNIIRGGTRACMARRWLGLALVFAVLGPLARAAPTRFDLPTQPAATALMAFAKQAGVEVLFSFDELKAVQSNAVAGLFEPAEAIDRLLRGTGFTAIRNSAGKFVVVSERNRRRTGEVQGHVVADATGQPVANALVRLVDSTLAVRTRADGFFRLPEVPAEWPTLLVQAEGFTTARVEAVFVAAHRSTQLGPIRLTAGEDLQALEAVVVDASELGGTGPPAFLLEEVIVTPSRFGIEEERGLVAAMLTEADLLALPQVGEDLYRAISHLPGLAADDITARFWVRGAPHDQVLARLDGVELIEPFHMKDTDSSLSILDLETISRLNLLTGGFTAEFGDRLAGVLTMETDRYVRAKPRTTLGMSMTGARVASRGATPSGRSHWLVSARTGYPQVALRVRGADDSTELKPRYHDVFAKWETNLTPNQTLAVHALHAADRMTMNEGTQAQLHSRYGSDYAWLRWQGDFGAVQGEAVLSHAQLSWSRRASGLWNRWYELGAADERELRTTSFRQDWTAKWHPRVLLRAGMQVTTGRADFDYHGFHEALVSTDAGLIKTRQFRDLTVAPAGESWGTYLAVRAQPGGGWTVEPGVRFDGNNYAHDADVSPRFNAAWSRGATTLRFGWGRFHQAQPLYRLGVLDGETRFYPSERAEHRVVGLERRLRGGINLRLEAYERAVNRPQPHWENGVETLESAPEQGYDRLRLDPLRQRARGLELIAERRGTKLSWSGSYGLARSEETLRSGVTIARARDQRHTVYLDVTYTPNRRWQFSLAGQYHTGWPTTELDFHAAPYAEGGTVVYGELRTPFAERLPAYQRVDLRIQRRFELKRGTLRLYVDIFNVFDRENMISYGHNVTVRPDDSLEVRRTRGDLLMPLIPSVGFTWDF</sequence>
<dbReference type="Proteomes" id="UP000007013">
    <property type="component" value="Chromosome"/>
</dbReference>
<comment type="similarity">
    <text evidence="12">Belongs to the TonB-dependent receptor family.</text>
</comment>
<evidence type="ECO:0000259" key="13">
    <source>
        <dbReference type="SMART" id="SM00965"/>
    </source>
</evidence>
<evidence type="ECO:0000256" key="10">
    <source>
        <dbReference type="ARBA" id="ARBA00023170"/>
    </source>
</evidence>
<evidence type="ECO:0000256" key="7">
    <source>
        <dbReference type="ARBA" id="ARBA00023004"/>
    </source>
</evidence>
<dbReference type="SUPFAM" id="SSF49464">
    <property type="entry name" value="Carboxypeptidase regulatory domain-like"/>
    <property type="match status" value="1"/>
</dbReference>
<keyword evidence="4" id="KW-0410">Iron transport</keyword>
<keyword evidence="4" id="KW-0406">Ion transport</keyword>
<evidence type="ECO:0000313" key="14">
    <source>
        <dbReference type="EMBL" id="ACB73942.1"/>
    </source>
</evidence>
<dbReference type="OrthoDB" id="9758870at2"/>
<dbReference type="PANTHER" id="PTHR30069:SF29">
    <property type="entry name" value="HEMOGLOBIN AND HEMOGLOBIN-HAPTOGLOBIN-BINDING PROTEIN 1-RELATED"/>
    <property type="match status" value="1"/>
</dbReference>
<evidence type="ECO:0000256" key="1">
    <source>
        <dbReference type="ARBA" id="ARBA00004571"/>
    </source>
</evidence>
<dbReference type="InterPro" id="IPR012910">
    <property type="entry name" value="Plug_dom"/>
</dbReference>
<keyword evidence="10 14" id="KW-0675">Receptor</keyword>
<evidence type="ECO:0000256" key="8">
    <source>
        <dbReference type="ARBA" id="ARBA00023077"/>
    </source>
</evidence>
<organism evidence="14 15">
    <name type="scientific">Opitutus terrae (strain DSM 11246 / JCM 15787 / PB90-1)</name>
    <dbReference type="NCBI Taxonomy" id="452637"/>
    <lineage>
        <taxon>Bacteria</taxon>
        <taxon>Pseudomonadati</taxon>
        <taxon>Verrucomicrobiota</taxon>
        <taxon>Opitutia</taxon>
        <taxon>Opitutales</taxon>
        <taxon>Opitutaceae</taxon>
        <taxon>Opitutus</taxon>
    </lineage>
</organism>
<dbReference type="InterPro" id="IPR008969">
    <property type="entry name" value="CarboxyPept-like_regulatory"/>
</dbReference>
<keyword evidence="7" id="KW-0408">Iron</keyword>
<evidence type="ECO:0000256" key="5">
    <source>
        <dbReference type="ARBA" id="ARBA00022692"/>
    </source>
</evidence>
<dbReference type="Gene3D" id="2.40.170.20">
    <property type="entry name" value="TonB-dependent receptor, beta-barrel domain"/>
    <property type="match status" value="1"/>
</dbReference>
<keyword evidence="3" id="KW-1134">Transmembrane beta strand</keyword>
<dbReference type="EMBL" id="CP001032">
    <property type="protein sequence ID" value="ACB73942.1"/>
    <property type="molecule type" value="Genomic_DNA"/>
</dbReference>
<dbReference type="GO" id="GO:0044718">
    <property type="term" value="P:siderophore transmembrane transport"/>
    <property type="evidence" value="ECO:0007669"/>
    <property type="project" value="TreeGrafter"/>
</dbReference>
<dbReference type="Gene3D" id="2.170.130.10">
    <property type="entry name" value="TonB-dependent receptor, plug domain"/>
    <property type="match status" value="1"/>
</dbReference>